<dbReference type="EMBL" id="CAMAPF010000975">
    <property type="protein sequence ID" value="CAH9133263.1"/>
    <property type="molecule type" value="Genomic_DNA"/>
</dbReference>
<comment type="caution">
    <text evidence="4">The sequence shown here is derived from an EMBL/GenBank/DDBJ whole genome shotgun (WGS) entry which is preliminary data.</text>
</comment>
<feature type="domain" description="Ubiquitin-like" evidence="3">
    <location>
        <begin position="253"/>
        <end position="322"/>
    </location>
</feature>
<evidence type="ECO:0000313" key="4">
    <source>
        <dbReference type="EMBL" id="CAH9103178.1"/>
    </source>
</evidence>
<dbReference type="Pfam" id="PF00240">
    <property type="entry name" value="ubiquitin"/>
    <property type="match status" value="3"/>
</dbReference>
<dbReference type="GO" id="GO:0003729">
    <property type="term" value="F:mRNA binding"/>
    <property type="evidence" value="ECO:0007669"/>
    <property type="project" value="UniProtKB-ARBA"/>
</dbReference>
<dbReference type="PRINTS" id="PR00348">
    <property type="entry name" value="UBIQUITIN"/>
</dbReference>
<accession>A0AAV0DJM5</accession>
<dbReference type="PANTHER" id="PTHR10666">
    <property type="entry name" value="UBIQUITIN"/>
    <property type="match status" value="1"/>
</dbReference>
<dbReference type="PROSITE" id="PS50053">
    <property type="entry name" value="UBIQUITIN_2"/>
    <property type="match status" value="4"/>
</dbReference>
<reference evidence="4" key="1">
    <citation type="submission" date="2022-07" db="EMBL/GenBank/DDBJ databases">
        <authorList>
            <person name="Macas J."/>
            <person name="Novak P."/>
            <person name="Neumann P."/>
        </authorList>
    </citation>
    <scope>NUCLEOTIDE SEQUENCE</scope>
</reference>
<protein>
    <recommendedName>
        <fullName evidence="3">Ubiquitin-like domain-containing protein</fullName>
    </recommendedName>
</protein>
<evidence type="ECO:0000313" key="5">
    <source>
        <dbReference type="EMBL" id="CAH9133263.1"/>
    </source>
</evidence>
<keyword evidence="2" id="KW-0832">Ubl conjugation</keyword>
<keyword evidence="6" id="KW-1185">Reference proteome</keyword>
<dbReference type="InterPro" id="IPR029071">
    <property type="entry name" value="Ubiquitin-like_domsf"/>
</dbReference>
<dbReference type="InterPro" id="IPR019956">
    <property type="entry name" value="Ubiquitin_dom"/>
</dbReference>
<dbReference type="AlphaFoldDB" id="A0AAV0DJM5"/>
<dbReference type="SUPFAM" id="SSF54236">
    <property type="entry name" value="Ubiquitin-like"/>
    <property type="match status" value="4"/>
</dbReference>
<proteinExistence type="predicted"/>
<evidence type="ECO:0000259" key="3">
    <source>
        <dbReference type="PROSITE" id="PS50053"/>
    </source>
</evidence>
<dbReference type="SMART" id="SM00213">
    <property type="entry name" value="UBQ"/>
    <property type="match status" value="4"/>
</dbReference>
<name>A0AAV0DJM5_9ASTE</name>
<feature type="domain" description="Ubiquitin-like" evidence="3">
    <location>
        <begin position="93"/>
        <end position="169"/>
    </location>
</feature>
<evidence type="ECO:0000256" key="1">
    <source>
        <dbReference type="ARBA" id="ARBA00022499"/>
    </source>
</evidence>
<gene>
    <name evidence="4" type="ORF">CEPIT_LOCUS16327</name>
    <name evidence="5" type="ORF">CEPIT_LOCUS32812</name>
</gene>
<keyword evidence="1" id="KW-1017">Isopeptide bond</keyword>
<organism evidence="4 6">
    <name type="scientific">Cuscuta epithymum</name>
    <dbReference type="NCBI Taxonomy" id="186058"/>
    <lineage>
        <taxon>Eukaryota</taxon>
        <taxon>Viridiplantae</taxon>
        <taxon>Streptophyta</taxon>
        <taxon>Embryophyta</taxon>
        <taxon>Tracheophyta</taxon>
        <taxon>Spermatophyta</taxon>
        <taxon>Magnoliopsida</taxon>
        <taxon>eudicotyledons</taxon>
        <taxon>Gunneridae</taxon>
        <taxon>Pentapetalae</taxon>
        <taxon>asterids</taxon>
        <taxon>lamiids</taxon>
        <taxon>Solanales</taxon>
        <taxon>Convolvulaceae</taxon>
        <taxon>Cuscuteae</taxon>
        <taxon>Cuscuta</taxon>
        <taxon>Cuscuta subgen. Cuscuta</taxon>
    </lineage>
</organism>
<dbReference type="Gene3D" id="3.10.20.90">
    <property type="entry name" value="Phosphatidylinositol 3-kinase Catalytic Subunit, Chain A, domain 1"/>
    <property type="match status" value="4"/>
</dbReference>
<evidence type="ECO:0000313" key="6">
    <source>
        <dbReference type="Proteomes" id="UP001152523"/>
    </source>
</evidence>
<sequence length="325" mass="36169">MSTRPNPNPQRNGEEDEEMDVSLRIIKTVSFKVNKRMTVGGVKALLSKKERIPECMQELFYNGNHLENDTKMVDYSISTNSTLNAYVSDAAPLNLTIKIPQRHDTVLVQARSENTVQNIKALIEARENIPSCSHSLVHAGKLLEEDKTLAFLEIREGSTLHVVFIPQGMFLILVKLLDGEVLDVEVNMGYTILDVKVLLESIVGYPVGDLTCEGEILVDSWTLSHHSISIHSMLEMAPPPPPPPPIEEVRQMTQIFIKWRGKSTPIEVCLGDSVKRLKEIIGSEMVKSGATKQLELEGKRLPNGKDLASCGVQKGSTLDLFLIIY</sequence>
<evidence type="ECO:0000256" key="2">
    <source>
        <dbReference type="ARBA" id="ARBA00022843"/>
    </source>
</evidence>
<dbReference type="CDD" id="cd17039">
    <property type="entry name" value="Ubl_ubiquitin_like"/>
    <property type="match status" value="4"/>
</dbReference>
<dbReference type="Proteomes" id="UP001152523">
    <property type="component" value="Unassembled WGS sequence"/>
</dbReference>
<dbReference type="InterPro" id="IPR000626">
    <property type="entry name" value="Ubiquitin-like_dom"/>
</dbReference>
<dbReference type="InterPro" id="IPR050158">
    <property type="entry name" value="Ubiquitin_ubiquitin-like"/>
</dbReference>
<feature type="domain" description="Ubiquitin-like" evidence="3">
    <location>
        <begin position="19"/>
        <end position="92"/>
    </location>
</feature>
<feature type="domain" description="Ubiquitin-like" evidence="3">
    <location>
        <begin position="170"/>
        <end position="236"/>
    </location>
</feature>
<dbReference type="EMBL" id="CAMAPF010000121">
    <property type="protein sequence ID" value="CAH9103178.1"/>
    <property type="molecule type" value="Genomic_DNA"/>
</dbReference>